<dbReference type="OrthoDB" id="4851863at2759"/>
<sequence>MTQHPEYTVRFICALLIELAVAIPDLDEIQETPPTSISDTDSVTILATVSGTGKSDFLSYLKPNDVPGFRLETSKMSVQKVVLGGVKMVILEESSEVQHRDILFGHIFGIESDNKHGKLWGHNIGNGQEAQALPKRREELVMHYQAPGRNQVFSRQGDLFGFSMEVVLMNDMVIRGICDYADPMRRMMSSWDCCQCGNGVYNVAANTGCTQYHYNQCSNCKNAASPKNTSSRSKGSPKCGISQNYILAQQELRGIRLLPPSLTIQTVKRQLSARQKRRAHDHDEYPSTFRSKDIATIHLFLWTEWKESRLTRSEAWASSADDYISYSGLLSGERNPAVEDESIAASQRTFSSVVSDKESVFSALLGTDSVPSTECSYDNDYDCTLETTSLLPGVNETLLGNLRGISSMLGSEDEMISDRGGFLHCPVSGCNMRPHLCGGIHSGKGRGKVIFADGQIPGHNDFMADAAHDYWTWSPEEGNWWHQDEEKGAIVWAPLDFD</sequence>
<accession>A0A2V1DEM4</accession>
<protein>
    <submittedName>
        <fullName evidence="2">Uncharacterized protein</fullName>
    </submittedName>
</protein>
<dbReference type="AlphaFoldDB" id="A0A2V1DEM4"/>
<gene>
    <name evidence="2" type="ORF">DM02DRAFT_617192</name>
</gene>
<reference evidence="2 3" key="1">
    <citation type="journal article" date="2018" name="Sci. Rep.">
        <title>Comparative genomics provides insights into the lifestyle and reveals functional heterogeneity of dark septate endophytic fungi.</title>
        <authorList>
            <person name="Knapp D.G."/>
            <person name="Nemeth J.B."/>
            <person name="Barry K."/>
            <person name="Hainaut M."/>
            <person name="Henrissat B."/>
            <person name="Johnson J."/>
            <person name="Kuo A."/>
            <person name="Lim J.H.P."/>
            <person name="Lipzen A."/>
            <person name="Nolan M."/>
            <person name="Ohm R.A."/>
            <person name="Tamas L."/>
            <person name="Grigoriev I.V."/>
            <person name="Spatafora J.W."/>
            <person name="Nagy L.G."/>
            <person name="Kovacs G.M."/>
        </authorList>
    </citation>
    <scope>NUCLEOTIDE SEQUENCE [LARGE SCALE GENOMIC DNA]</scope>
    <source>
        <strain evidence="2 3">DSE2036</strain>
    </source>
</reference>
<evidence type="ECO:0000256" key="1">
    <source>
        <dbReference type="SAM" id="SignalP"/>
    </source>
</evidence>
<keyword evidence="1" id="KW-0732">Signal</keyword>
<feature type="signal peptide" evidence="1">
    <location>
        <begin position="1"/>
        <end position="22"/>
    </location>
</feature>
<keyword evidence="3" id="KW-1185">Reference proteome</keyword>
<evidence type="ECO:0000313" key="2">
    <source>
        <dbReference type="EMBL" id="PVH96542.1"/>
    </source>
</evidence>
<evidence type="ECO:0000313" key="3">
    <source>
        <dbReference type="Proteomes" id="UP000244855"/>
    </source>
</evidence>
<proteinExistence type="predicted"/>
<dbReference type="Proteomes" id="UP000244855">
    <property type="component" value="Unassembled WGS sequence"/>
</dbReference>
<organism evidence="2 3">
    <name type="scientific">Periconia macrospinosa</name>
    <dbReference type="NCBI Taxonomy" id="97972"/>
    <lineage>
        <taxon>Eukaryota</taxon>
        <taxon>Fungi</taxon>
        <taxon>Dikarya</taxon>
        <taxon>Ascomycota</taxon>
        <taxon>Pezizomycotina</taxon>
        <taxon>Dothideomycetes</taxon>
        <taxon>Pleosporomycetidae</taxon>
        <taxon>Pleosporales</taxon>
        <taxon>Massarineae</taxon>
        <taxon>Periconiaceae</taxon>
        <taxon>Periconia</taxon>
    </lineage>
</organism>
<dbReference type="EMBL" id="KZ805462">
    <property type="protein sequence ID" value="PVH96542.1"/>
    <property type="molecule type" value="Genomic_DNA"/>
</dbReference>
<name>A0A2V1DEM4_9PLEO</name>
<feature type="chain" id="PRO_5016085134" evidence="1">
    <location>
        <begin position="23"/>
        <end position="498"/>
    </location>
</feature>